<dbReference type="PANTHER" id="PTHR13271:SF137">
    <property type="entry name" value="SET DOMAIN-CONTAINING PROTEIN"/>
    <property type="match status" value="1"/>
</dbReference>
<dbReference type="InParanoid" id="A0A2N3N8I6"/>
<dbReference type="EMBL" id="NLAX01000094">
    <property type="protein sequence ID" value="PKS08707.1"/>
    <property type="molecule type" value="Genomic_DNA"/>
</dbReference>
<dbReference type="VEuPathDB" id="FungiDB:jhhlp_004760"/>
<evidence type="ECO:0000313" key="2">
    <source>
        <dbReference type="EMBL" id="PKS08707.1"/>
    </source>
</evidence>
<evidence type="ECO:0000259" key="1">
    <source>
        <dbReference type="PROSITE" id="PS50280"/>
    </source>
</evidence>
<comment type="caution">
    <text evidence="2">The sequence shown here is derived from an EMBL/GenBank/DDBJ whole genome shotgun (WGS) entry which is preliminary data.</text>
</comment>
<proteinExistence type="predicted"/>
<evidence type="ECO:0000313" key="3">
    <source>
        <dbReference type="Proteomes" id="UP000233524"/>
    </source>
</evidence>
<dbReference type="AlphaFoldDB" id="A0A2N3N8I6"/>
<dbReference type="GO" id="GO:0016279">
    <property type="term" value="F:protein-lysine N-methyltransferase activity"/>
    <property type="evidence" value="ECO:0007669"/>
    <property type="project" value="TreeGrafter"/>
</dbReference>
<keyword evidence="3" id="KW-1185">Reference proteome</keyword>
<sequence length="374" mass="41596">MSVSEDLFEWAAAKGVVLNGIAPQRIPGRGIGVLATRPLKPREVILKVPLSAFHTRDTIPPQIARKLPRITIHGLLAASIALQAAEDDYPSAPWRAAFPSAADFESTTPFFFPEELQACLPGPARDLLKTQGDKFASDWAIVQPAFGDVVSRESYAYHWFLVNTRSFYHVTPSTRALPPSDRMVMISVADLLNHAPEGCKETFSSAGLSITTDRAYAEGEEVYICYGRHSNDFLLAEYGFVPDGNTWDEISLDEVIEPRIDARGRKILEDLRFWGRYRLDENTAGCYRSQVALRIACGAGWRAFVDGWETGDEVQKKVDAFLKEILSEYLGTIEERIGEVEGATTGTKEQKEAVVRRWVQVGDLVARTIEKLAT</sequence>
<name>A0A2N3N8I6_9PEZI</name>
<dbReference type="InterPro" id="IPR050600">
    <property type="entry name" value="SETD3_SETD6_MTase"/>
</dbReference>
<dbReference type="Pfam" id="PF00856">
    <property type="entry name" value="SET"/>
    <property type="match status" value="1"/>
</dbReference>
<dbReference type="InterPro" id="IPR001214">
    <property type="entry name" value="SET_dom"/>
</dbReference>
<dbReference type="OrthoDB" id="441812at2759"/>
<dbReference type="Proteomes" id="UP000233524">
    <property type="component" value="Unassembled WGS sequence"/>
</dbReference>
<accession>A0A2N3N8I6</accession>
<dbReference type="PANTHER" id="PTHR13271">
    <property type="entry name" value="UNCHARACTERIZED PUTATIVE METHYLTRANSFERASE"/>
    <property type="match status" value="1"/>
</dbReference>
<feature type="domain" description="SET" evidence="1">
    <location>
        <begin position="19"/>
        <end position="227"/>
    </location>
</feature>
<protein>
    <recommendedName>
        <fullName evidence="1">SET domain-containing protein</fullName>
    </recommendedName>
</protein>
<organism evidence="2 3">
    <name type="scientific">Lomentospora prolificans</name>
    <dbReference type="NCBI Taxonomy" id="41688"/>
    <lineage>
        <taxon>Eukaryota</taxon>
        <taxon>Fungi</taxon>
        <taxon>Dikarya</taxon>
        <taxon>Ascomycota</taxon>
        <taxon>Pezizomycotina</taxon>
        <taxon>Sordariomycetes</taxon>
        <taxon>Hypocreomycetidae</taxon>
        <taxon>Microascales</taxon>
        <taxon>Microascaceae</taxon>
        <taxon>Lomentospora</taxon>
    </lineage>
</organism>
<reference evidence="2 3" key="1">
    <citation type="journal article" date="2017" name="G3 (Bethesda)">
        <title>First Draft Genome Sequence of the Pathogenic Fungus Lomentospora prolificans (Formerly Scedosporium prolificans).</title>
        <authorList>
            <person name="Luo R."/>
            <person name="Zimin A."/>
            <person name="Workman R."/>
            <person name="Fan Y."/>
            <person name="Pertea G."/>
            <person name="Grossman N."/>
            <person name="Wear M.P."/>
            <person name="Jia B."/>
            <person name="Miller H."/>
            <person name="Casadevall A."/>
            <person name="Timp W."/>
            <person name="Zhang S.X."/>
            <person name="Salzberg S.L."/>
        </authorList>
    </citation>
    <scope>NUCLEOTIDE SEQUENCE [LARGE SCALE GENOMIC DNA]</scope>
    <source>
        <strain evidence="2 3">JHH-5317</strain>
    </source>
</reference>
<dbReference type="InterPro" id="IPR046341">
    <property type="entry name" value="SET_dom_sf"/>
</dbReference>
<dbReference type="Gene3D" id="3.90.1410.10">
    <property type="entry name" value="set domain protein methyltransferase, domain 1"/>
    <property type="match status" value="1"/>
</dbReference>
<dbReference type="PROSITE" id="PS50280">
    <property type="entry name" value="SET"/>
    <property type="match status" value="1"/>
</dbReference>
<gene>
    <name evidence="2" type="ORF">jhhlp_004760</name>
</gene>
<dbReference type="STRING" id="41688.A0A2N3N8I6"/>
<dbReference type="SUPFAM" id="SSF82199">
    <property type="entry name" value="SET domain"/>
    <property type="match status" value="1"/>
</dbReference>